<keyword evidence="1" id="KW-0472">Membrane</keyword>
<keyword evidence="1" id="KW-1133">Transmembrane helix</keyword>
<evidence type="ECO:0000313" key="2">
    <source>
        <dbReference type="EMBL" id="MTH61419.1"/>
    </source>
</evidence>
<evidence type="ECO:0000313" key="3">
    <source>
        <dbReference type="Proteomes" id="UP000449846"/>
    </source>
</evidence>
<protein>
    <submittedName>
        <fullName evidence="2">Uncharacterized protein</fullName>
    </submittedName>
</protein>
<accession>A0A844HQI7</accession>
<dbReference type="EMBL" id="WMIG01000016">
    <property type="protein sequence ID" value="MTH61419.1"/>
    <property type="molecule type" value="Genomic_DNA"/>
</dbReference>
<dbReference type="AlphaFoldDB" id="A0A844HQI7"/>
<feature type="transmembrane region" description="Helical" evidence="1">
    <location>
        <begin position="52"/>
        <end position="79"/>
    </location>
</feature>
<keyword evidence="1" id="KW-0812">Transmembrane</keyword>
<name>A0A844HQI7_9RHOB</name>
<dbReference type="RefSeq" id="WP_155041380.1">
    <property type="nucleotide sequence ID" value="NZ_WMIG01000016.1"/>
</dbReference>
<proteinExistence type="predicted"/>
<organism evidence="2 3">
    <name type="scientific">Paracoccus litorisediminis</name>
    <dbReference type="NCBI Taxonomy" id="2006130"/>
    <lineage>
        <taxon>Bacteria</taxon>
        <taxon>Pseudomonadati</taxon>
        <taxon>Pseudomonadota</taxon>
        <taxon>Alphaproteobacteria</taxon>
        <taxon>Rhodobacterales</taxon>
        <taxon>Paracoccaceae</taxon>
        <taxon>Paracoccus</taxon>
    </lineage>
</organism>
<keyword evidence="3" id="KW-1185">Reference proteome</keyword>
<comment type="caution">
    <text evidence="2">The sequence shown here is derived from an EMBL/GenBank/DDBJ whole genome shotgun (WGS) entry which is preliminary data.</text>
</comment>
<gene>
    <name evidence="2" type="ORF">GL300_19585</name>
</gene>
<evidence type="ECO:0000256" key="1">
    <source>
        <dbReference type="SAM" id="Phobius"/>
    </source>
</evidence>
<sequence length="80" mass="8627">MTRLNSEHQDRHPFASGRAAADFHLSADDMSPDEGMDVLVLTTRQKRVLNRLVTILIGAGMCLALMVIAAAGSMLAVLFS</sequence>
<dbReference type="Proteomes" id="UP000449846">
    <property type="component" value="Unassembled WGS sequence"/>
</dbReference>
<reference evidence="2 3" key="1">
    <citation type="submission" date="2019-11" db="EMBL/GenBank/DDBJ databases">
        <authorList>
            <person name="Dong K."/>
        </authorList>
    </citation>
    <scope>NUCLEOTIDE SEQUENCE [LARGE SCALE GENOMIC DNA]</scope>
    <source>
        <strain evidence="2 3">NBRC 112902</strain>
    </source>
</reference>